<dbReference type="CDD" id="cd02335">
    <property type="entry name" value="ZZ_ADA2"/>
    <property type="match status" value="1"/>
</dbReference>
<dbReference type="PROSITE" id="PS51293">
    <property type="entry name" value="SANT"/>
    <property type="match status" value="1"/>
</dbReference>
<evidence type="ECO:0000256" key="9">
    <source>
        <dbReference type="SAM" id="MobiDB-lite"/>
    </source>
</evidence>
<keyword evidence="1" id="KW-0479">Metal-binding</keyword>
<dbReference type="PROSITE" id="PS50934">
    <property type="entry name" value="SWIRM"/>
    <property type="match status" value="1"/>
</dbReference>
<keyword evidence="6 7" id="KW-0539">Nucleus</keyword>
<comment type="subcellular location">
    <subcellularLocation>
        <location evidence="7">Nucleus</location>
    </subcellularLocation>
</comment>
<feature type="compositionally biased region" description="Basic and acidic residues" evidence="9">
    <location>
        <begin position="318"/>
        <end position="329"/>
    </location>
</feature>
<dbReference type="GO" id="GO:0005634">
    <property type="term" value="C:nucleus"/>
    <property type="evidence" value="ECO:0007669"/>
    <property type="project" value="UniProtKB-SubCell"/>
</dbReference>
<dbReference type="InParanoid" id="A0A0L0HFL5"/>
<dbReference type="PROSITE" id="PS50090">
    <property type="entry name" value="MYB_LIKE"/>
    <property type="match status" value="1"/>
</dbReference>
<dbReference type="FunFam" id="1.10.10.10:FF:000087">
    <property type="entry name" value="Transcriptional adapter 2"/>
    <property type="match status" value="1"/>
</dbReference>
<dbReference type="Pfam" id="PF00249">
    <property type="entry name" value="Myb_DNA-binding"/>
    <property type="match status" value="1"/>
</dbReference>
<dbReference type="PROSITE" id="PS50135">
    <property type="entry name" value="ZF_ZZ_2"/>
    <property type="match status" value="1"/>
</dbReference>
<dbReference type="GO" id="GO:0010520">
    <property type="term" value="P:regulation of reciprocal meiotic recombination"/>
    <property type="evidence" value="ECO:0007669"/>
    <property type="project" value="EnsemblFungi"/>
</dbReference>
<dbReference type="SMART" id="SM00291">
    <property type="entry name" value="ZnF_ZZ"/>
    <property type="match status" value="1"/>
</dbReference>
<evidence type="ECO:0000256" key="1">
    <source>
        <dbReference type="ARBA" id="ARBA00022723"/>
    </source>
</evidence>
<dbReference type="InterPro" id="IPR007526">
    <property type="entry name" value="SWIRM"/>
</dbReference>
<proteinExistence type="predicted"/>
<feature type="domain" description="SANT" evidence="13">
    <location>
        <begin position="86"/>
        <end position="138"/>
    </location>
</feature>
<dbReference type="InterPro" id="IPR016827">
    <property type="entry name" value="Ada2/TADA2"/>
</dbReference>
<evidence type="ECO:0000313" key="16">
    <source>
        <dbReference type="Proteomes" id="UP000053201"/>
    </source>
</evidence>
<dbReference type="GO" id="GO:0031509">
    <property type="term" value="P:subtelomeric heterochromatin formation"/>
    <property type="evidence" value="ECO:0007669"/>
    <property type="project" value="EnsemblFungi"/>
</dbReference>
<keyword evidence="4 7" id="KW-0805">Transcription regulation</keyword>
<dbReference type="GO" id="GO:0008270">
    <property type="term" value="F:zinc ion binding"/>
    <property type="evidence" value="ECO:0007669"/>
    <property type="project" value="UniProtKB-KW"/>
</dbReference>
<dbReference type="PANTHER" id="PTHR12374:SF20">
    <property type="entry name" value="TRANSCRIPTIONAL ADAPTER 2-ALPHA"/>
    <property type="match status" value="1"/>
</dbReference>
<keyword evidence="5 7" id="KW-0804">Transcription</keyword>
<dbReference type="InterPro" id="IPR017884">
    <property type="entry name" value="SANT_dom"/>
</dbReference>
<evidence type="ECO:0000256" key="3">
    <source>
        <dbReference type="ARBA" id="ARBA00022833"/>
    </source>
</evidence>
<dbReference type="GO" id="GO:0000183">
    <property type="term" value="P:rDNA heterochromatin formation"/>
    <property type="evidence" value="ECO:0007669"/>
    <property type="project" value="EnsemblFungi"/>
</dbReference>
<gene>
    <name evidence="15" type="ORF">SPPG_05269</name>
</gene>
<evidence type="ECO:0000259" key="12">
    <source>
        <dbReference type="PROSITE" id="PS50934"/>
    </source>
</evidence>
<dbReference type="eggNOG" id="KOG0457">
    <property type="taxonomic scope" value="Eukaryota"/>
</dbReference>
<dbReference type="OMA" id="YNGNHRP"/>
<feature type="region of interest" description="Disordered" evidence="9">
    <location>
        <begin position="318"/>
        <end position="365"/>
    </location>
</feature>
<feature type="domain" description="ZZ-type" evidence="11">
    <location>
        <begin position="26"/>
        <end position="84"/>
    </location>
</feature>
<dbReference type="Pfam" id="PF25299">
    <property type="entry name" value="ZZ_ADA2"/>
    <property type="match status" value="1"/>
</dbReference>
<dbReference type="Pfam" id="PF04433">
    <property type="entry name" value="SWIRM"/>
    <property type="match status" value="1"/>
</dbReference>
<feature type="domain" description="HTH myb-type" evidence="14">
    <location>
        <begin position="91"/>
        <end position="138"/>
    </location>
</feature>
<organism evidence="15 16">
    <name type="scientific">Spizellomyces punctatus (strain DAOM BR117)</name>
    <dbReference type="NCBI Taxonomy" id="645134"/>
    <lineage>
        <taxon>Eukaryota</taxon>
        <taxon>Fungi</taxon>
        <taxon>Fungi incertae sedis</taxon>
        <taxon>Chytridiomycota</taxon>
        <taxon>Chytridiomycota incertae sedis</taxon>
        <taxon>Chytridiomycetes</taxon>
        <taxon>Spizellomycetales</taxon>
        <taxon>Spizellomycetaceae</taxon>
        <taxon>Spizellomyces</taxon>
    </lineage>
</organism>
<dbReference type="EMBL" id="KQ257457">
    <property type="protein sequence ID" value="KNC99897.1"/>
    <property type="molecule type" value="Genomic_DNA"/>
</dbReference>
<dbReference type="SUPFAM" id="SSF46689">
    <property type="entry name" value="Homeodomain-like"/>
    <property type="match status" value="2"/>
</dbReference>
<dbReference type="AlphaFoldDB" id="A0A0L0HFL5"/>
<dbReference type="VEuPathDB" id="FungiDB:SPPG_05269"/>
<dbReference type="RefSeq" id="XP_016607937.1">
    <property type="nucleotide sequence ID" value="XM_016753493.1"/>
</dbReference>
<dbReference type="SMART" id="SM00717">
    <property type="entry name" value="SANT"/>
    <property type="match status" value="1"/>
</dbReference>
<evidence type="ECO:0000259" key="10">
    <source>
        <dbReference type="PROSITE" id="PS50090"/>
    </source>
</evidence>
<evidence type="ECO:0000256" key="7">
    <source>
        <dbReference type="PIRNR" id="PIRNR025024"/>
    </source>
</evidence>
<dbReference type="InterPro" id="IPR043145">
    <property type="entry name" value="Znf_ZZ_sf"/>
</dbReference>
<feature type="compositionally biased region" description="Basic residues" evidence="9">
    <location>
        <begin position="154"/>
        <end position="165"/>
    </location>
</feature>
<dbReference type="STRING" id="645134.A0A0L0HFL5"/>
<evidence type="ECO:0000256" key="2">
    <source>
        <dbReference type="ARBA" id="ARBA00022771"/>
    </source>
</evidence>
<feature type="domain" description="SWIRM" evidence="12">
    <location>
        <begin position="362"/>
        <end position="453"/>
    </location>
</feature>
<dbReference type="Gene3D" id="1.10.10.10">
    <property type="entry name" value="Winged helix-like DNA-binding domain superfamily/Winged helix DNA-binding domain"/>
    <property type="match status" value="1"/>
</dbReference>
<evidence type="ECO:0000256" key="8">
    <source>
        <dbReference type="PROSITE-ProRule" id="PRU00228"/>
    </source>
</evidence>
<name>A0A0L0HFL5_SPIPD</name>
<dbReference type="GO" id="GO:0071470">
    <property type="term" value="P:cellular response to osmotic stress"/>
    <property type="evidence" value="ECO:0007669"/>
    <property type="project" value="EnsemblFungi"/>
</dbReference>
<keyword evidence="2 8" id="KW-0863">Zinc-finger</keyword>
<keyword evidence="3" id="KW-0862">Zinc</keyword>
<evidence type="ECO:0000256" key="6">
    <source>
        <dbReference type="ARBA" id="ARBA00023242"/>
    </source>
</evidence>
<evidence type="ECO:0000256" key="5">
    <source>
        <dbReference type="ARBA" id="ARBA00023163"/>
    </source>
</evidence>
<evidence type="ECO:0000259" key="11">
    <source>
        <dbReference type="PROSITE" id="PS50135"/>
    </source>
</evidence>
<dbReference type="GeneID" id="27688659"/>
<dbReference type="GO" id="GO:1990414">
    <property type="term" value="P:replication-born double-strand break repair via sister chromatid exchange"/>
    <property type="evidence" value="ECO:0007669"/>
    <property type="project" value="EnsemblFungi"/>
</dbReference>
<dbReference type="InterPro" id="IPR017930">
    <property type="entry name" value="Myb_dom"/>
</dbReference>
<dbReference type="GO" id="GO:0006357">
    <property type="term" value="P:regulation of transcription by RNA polymerase II"/>
    <property type="evidence" value="ECO:0007669"/>
    <property type="project" value="EnsemblFungi"/>
</dbReference>
<dbReference type="Gene3D" id="3.30.60.90">
    <property type="match status" value="1"/>
</dbReference>
<accession>A0A0L0HFL5</accession>
<dbReference type="Proteomes" id="UP000053201">
    <property type="component" value="Unassembled WGS sequence"/>
</dbReference>
<dbReference type="GO" id="GO:0001786">
    <property type="term" value="F:phosphatidylserine binding"/>
    <property type="evidence" value="ECO:0007669"/>
    <property type="project" value="EnsemblFungi"/>
</dbReference>
<dbReference type="Gene3D" id="1.10.10.60">
    <property type="entry name" value="Homeodomain-like"/>
    <property type="match status" value="1"/>
</dbReference>
<dbReference type="GO" id="GO:0046695">
    <property type="term" value="C:SLIK (SAGA-like) complex"/>
    <property type="evidence" value="ECO:0007669"/>
    <property type="project" value="EnsemblFungi"/>
</dbReference>
<dbReference type="GO" id="GO:0003682">
    <property type="term" value="F:chromatin binding"/>
    <property type="evidence" value="ECO:0007669"/>
    <property type="project" value="EnsemblFungi"/>
</dbReference>
<dbReference type="OrthoDB" id="270417at2759"/>
<dbReference type="GO" id="GO:0000124">
    <property type="term" value="C:SAGA complex"/>
    <property type="evidence" value="ECO:0007669"/>
    <property type="project" value="EnsemblFungi"/>
</dbReference>
<dbReference type="FunCoup" id="A0A0L0HFL5">
    <property type="interactions" value="247"/>
</dbReference>
<dbReference type="PROSITE" id="PS51294">
    <property type="entry name" value="HTH_MYB"/>
    <property type="match status" value="1"/>
</dbReference>
<dbReference type="InterPro" id="IPR001005">
    <property type="entry name" value="SANT/Myb"/>
</dbReference>
<feature type="region of interest" description="Disordered" evidence="9">
    <location>
        <begin position="154"/>
        <end position="179"/>
    </location>
</feature>
<evidence type="ECO:0000259" key="13">
    <source>
        <dbReference type="PROSITE" id="PS51293"/>
    </source>
</evidence>
<protein>
    <recommendedName>
        <fullName evidence="7">Transcriptional adapter 2</fullName>
    </recommendedName>
</protein>
<dbReference type="Pfam" id="PF22941">
    <property type="entry name" value="TADA2A-like_3rd"/>
    <property type="match status" value="1"/>
</dbReference>
<dbReference type="InterPro" id="IPR000433">
    <property type="entry name" value="Znf_ZZ"/>
</dbReference>
<dbReference type="InterPro" id="IPR036388">
    <property type="entry name" value="WH-like_DNA-bd_sf"/>
</dbReference>
<dbReference type="InterPro" id="IPR009057">
    <property type="entry name" value="Homeodomain-like_sf"/>
</dbReference>
<dbReference type="SUPFAM" id="SSF57850">
    <property type="entry name" value="RING/U-box"/>
    <property type="match status" value="1"/>
</dbReference>
<dbReference type="InterPro" id="IPR041983">
    <property type="entry name" value="ADA2-like_ZZ"/>
</dbReference>
<dbReference type="CDD" id="cd00167">
    <property type="entry name" value="SANT"/>
    <property type="match status" value="1"/>
</dbReference>
<sequence length="453" mass="52820">MRTLGEDRDKGTEEDSVARQVEKEFGQQFHCDACTKDISNLVRIRCAECPDFDLCVACFGHGAEPPGSSHLANHSYRVMEMLDFPIFEADWGADEELKLVTAIEQYGLGNWEQVAEQIGTKNRRECAGHYERVYLKSDTFPIPNMSVQLDHTKRLSHNRGPPKKIPKTERPPSSVPGNHEIHGYMPGRREFEIECENDAEQLIKDLEFLETDTQQDTALKMAMFGIYNAALDRRAERKQFVFERELTDFRKLQQLEKKRSKEEKEVYQRMRVFSKMQTKQDFEDLMAGLLNEMKLRDEIAQLQEYRRMGLTSRRDIEPFERDKRDRDVPRLTAARFSNRHRDETPLPRTPITKPPPTPTPTTLARKPAAPLDISHAEGLDLLTPTEQQLCTHLRLFPKSYLVIKETILKEYAKTGSLRRRQCRELIKIDVNKTSRIYDFFVEMGWIKQVKRGR</sequence>
<feature type="domain" description="Myb-like" evidence="10">
    <location>
        <begin position="91"/>
        <end position="134"/>
    </location>
</feature>
<dbReference type="PANTHER" id="PTHR12374">
    <property type="entry name" value="TRANSCRIPTIONAL ADAPTOR 2 ADA2 -RELATED"/>
    <property type="match status" value="1"/>
</dbReference>
<reference evidence="15 16" key="1">
    <citation type="submission" date="2009-08" db="EMBL/GenBank/DDBJ databases">
        <title>The Genome Sequence of Spizellomyces punctatus strain DAOM BR117.</title>
        <authorList>
            <consortium name="The Broad Institute Genome Sequencing Platform"/>
            <person name="Russ C."/>
            <person name="Cuomo C."/>
            <person name="Shea T."/>
            <person name="Young S.K."/>
            <person name="Zeng Q."/>
            <person name="Koehrsen M."/>
            <person name="Haas B."/>
            <person name="Borodovsky M."/>
            <person name="Guigo R."/>
            <person name="Alvarado L."/>
            <person name="Berlin A."/>
            <person name="Bochicchio J."/>
            <person name="Borenstein D."/>
            <person name="Chapman S."/>
            <person name="Chen Z."/>
            <person name="Engels R."/>
            <person name="Freedman E."/>
            <person name="Gellesch M."/>
            <person name="Goldberg J."/>
            <person name="Griggs A."/>
            <person name="Gujja S."/>
            <person name="Heiman D."/>
            <person name="Hepburn T."/>
            <person name="Howarth C."/>
            <person name="Jen D."/>
            <person name="Larson L."/>
            <person name="Lewis B."/>
            <person name="Mehta T."/>
            <person name="Park D."/>
            <person name="Pearson M."/>
            <person name="Roberts A."/>
            <person name="Saif S."/>
            <person name="Shenoy N."/>
            <person name="Sisk P."/>
            <person name="Stolte C."/>
            <person name="Sykes S."/>
            <person name="Thomson T."/>
            <person name="Walk T."/>
            <person name="White J."/>
            <person name="Yandava C."/>
            <person name="Burger G."/>
            <person name="Gray M.W."/>
            <person name="Holland P.W.H."/>
            <person name="King N."/>
            <person name="Lang F.B.F."/>
            <person name="Roger A.J."/>
            <person name="Ruiz-Trillo I."/>
            <person name="Lander E."/>
            <person name="Nusbaum C."/>
        </authorList>
    </citation>
    <scope>NUCLEOTIDE SEQUENCE [LARGE SCALE GENOMIC DNA]</scope>
    <source>
        <strain evidence="15 16">DAOM BR117</strain>
    </source>
</reference>
<dbReference type="InterPro" id="IPR055141">
    <property type="entry name" value="TADA2A_B-like_dom"/>
</dbReference>
<dbReference type="GO" id="GO:0000781">
    <property type="term" value="C:chromosome, telomeric region"/>
    <property type="evidence" value="ECO:0007669"/>
    <property type="project" value="GOC"/>
</dbReference>
<dbReference type="PROSITE" id="PS01357">
    <property type="entry name" value="ZF_ZZ_1"/>
    <property type="match status" value="1"/>
</dbReference>
<dbReference type="GO" id="GO:0140671">
    <property type="term" value="C:ADA complex"/>
    <property type="evidence" value="ECO:0007669"/>
    <property type="project" value="EnsemblFungi"/>
</dbReference>
<keyword evidence="16" id="KW-1185">Reference proteome</keyword>
<evidence type="ECO:0000313" key="15">
    <source>
        <dbReference type="EMBL" id="KNC99897.1"/>
    </source>
</evidence>
<dbReference type="PIRSF" id="PIRSF025024">
    <property type="entry name" value="Transcriptional_adaptor_2"/>
    <property type="match status" value="1"/>
</dbReference>
<dbReference type="GO" id="GO:0003713">
    <property type="term" value="F:transcription coactivator activity"/>
    <property type="evidence" value="ECO:0007669"/>
    <property type="project" value="EnsemblFungi"/>
</dbReference>
<dbReference type="FunFam" id="1.10.10.60:FF:000110">
    <property type="entry name" value="Transcriptional adapter"/>
    <property type="match status" value="1"/>
</dbReference>
<evidence type="ECO:0000256" key="4">
    <source>
        <dbReference type="ARBA" id="ARBA00023015"/>
    </source>
</evidence>
<evidence type="ECO:0000259" key="14">
    <source>
        <dbReference type="PROSITE" id="PS51294"/>
    </source>
</evidence>